<protein>
    <recommendedName>
        <fullName evidence="8">Abasic site processing protein</fullName>
        <ecNumber evidence="8">3.4.-.-</ecNumber>
    </recommendedName>
</protein>
<comment type="similarity">
    <text evidence="1 8">Belongs to the SOS response-associated peptidase family.</text>
</comment>
<accession>A0A9X2L3F0</accession>
<keyword evidence="7" id="KW-0456">Lyase</keyword>
<dbReference type="PANTHER" id="PTHR13604:SF0">
    <property type="entry name" value="ABASIC SITE PROCESSING PROTEIN HMCES"/>
    <property type="match status" value="1"/>
</dbReference>
<reference evidence="10" key="1">
    <citation type="submission" date="2022-06" db="EMBL/GenBank/DDBJ databases">
        <title>Gracilimonas sp. CAU 1638 isolated from sea sediment.</title>
        <authorList>
            <person name="Kim W."/>
        </authorList>
    </citation>
    <scope>NUCLEOTIDE SEQUENCE</scope>
    <source>
        <strain evidence="10">CAU 1638</strain>
    </source>
</reference>
<keyword evidence="6" id="KW-0238">DNA-binding</keyword>
<proteinExistence type="inferred from homology"/>
<evidence type="ECO:0000256" key="1">
    <source>
        <dbReference type="ARBA" id="ARBA00008136"/>
    </source>
</evidence>
<dbReference type="InterPro" id="IPR003738">
    <property type="entry name" value="SRAP"/>
</dbReference>
<dbReference type="EMBL" id="JANDBC010000001">
    <property type="protein sequence ID" value="MCP9291645.1"/>
    <property type="molecule type" value="Genomic_DNA"/>
</dbReference>
<comment type="caution">
    <text evidence="10">The sequence shown here is derived from an EMBL/GenBank/DDBJ whole genome shotgun (WGS) entry which is preliminary data.</text>
</comment>
<dbReference type="GO" id="GO:0008233">
    <property type="term" value="F:peptidase activity"/>
    <property type="evidence" value="ECO:0007669"/>
    <property type="project" value="UniProtKB-KW"/>
</dbReference>
<evidence type="ECO:0000256" key="9">
    <source>
        <dbReference type="SAM" id="MobiDB-lite"/>
    </source>
</evidence>
<keyword evidence="11" id="KW-1185">Reference proteome</keyword>
<dbReference type="AlphaFoldDB" id="A0A9X2L3F0"/>
<evidence type="ECO:0000256" key="8">
    <source>
        <dbReference type="RuleBase" id="RU364100"/>
    </source>
</evidence>
<evidence type="ECO:0000313" key="11">
    <source>
        <dbReference type="Proteomes" id="UP001139125"/>
    </source>
</evidence>
<dbReference type="EC" id="3.4.-.-" evidence="8"/>
<evidence type="ECO:0000256" key="4">
    <source>
        <dbReference type="ARBA" id="ARBA00022801"/>
    </source>
</evidence>
<dbReference type="Gene3D" id="3.90.1680.10">
    <property type="entry name" value="SOS response associated peptidase-like"/>
    <property type="match status" value="1"/>
</dbReference>
<evidence type="ECO:0000256" key="3">
    <source>
        <dbReference type="ARBA" id="ARBA00022763"/>
    </source>
</evidence>
<gene>
    <name evidence="10" type="ORF">NM125_08640</name>
</gene>
<sequence length="227" mass="25582">MKRYVLEADKFIIEEAFGGQTDAESLFNPNYNVIPGNTMPIVVKDGDNRAVVSSVWGLKQEEADDDFFEIGQEEFAVNENLKQLAKTSPCIIPVSGFYKWKETVDDPLPFYLRVLTTEVTGFAGIYTSFEQEDGRLIHSFAVITMPANALVEPLDDRMPVILEEKDYGRWLNGNAPEMLENGFSGNHLLPDMSVFRVPELVNDPSNNSKELVQPIPKLRNYDGPEDD</sequence>
<dbReference type="Pfam" id="PF02586">
    <property type="entry name" value="SRAP"/>
    <property type="match status" value="1"/>
</dbReference>
<dbReference type="GO" id="GO:0106300">
    <property type="term" value="P:protein-DNA covalent cross-linking repair"/>
    <property type="evidence" value="ECO:0007669"/>
    <property type="project" value="InterPro"/>
</dbReference>
<dbReference type="PANTHER" id="PTHR13604">
    <property type="entry name" value="DC12-RELATED"/>
    <property type="match status" value="1"/>
</dbReference>
<evidence type="ECO:0000313" key="10">
    <source>
        <dbReference type="EMBL" id="MCP9291645.1"/>
    </source>
</evidence>
<dbReference type="GO" id="GO:0016829">
    <property type="term" value="F:lyase activity"/>
    <property type="evidence" value="ECO:0007669"/>
    <property type="project" value="UniProtKB-KW"/>
</dbReference>
<evidence type="ECO:0000256" key="6">
    <source>
        <dbReference type="ARBA" id="ARBA00023125"/>
    </source>
</evidence>
<keyword evidence="3" id="KW-0227">DNA damage</keyword>
<evidence type="ECO:0000256" key="2">
    <source>
        <dbReference type="ARBA" id="ARBA00022670"/>
    </source>
</evidence>
<evidence type="ECO:0000256" key="7">
    <source>
        <dbReference type="ARBA" id="ARBA00023239"/>
    </source>
</evidence>
<dbReference type="InterPro" id="IPR036590">
    <property type="entry name" value="SRAP-like"/>
</dbReference>
<name>A0A9X2L3F0_9BACT</name>
<dbReference type="SUPFAM" id="SSF143081">
    <property type="entry name" value="BB1717-like"/>
    <property type="match status" value="1"/>
</dbReference>
<evidence type="ECO:0000256" key="5">
    <source>
        <dbReference type="ARBA" id="ARBA00023124"/>
    </source>
</evidence>
<feature type="region of interest" description="Disordered" evidence="9">
    <location>
        <begin position="205"/>
        <end position="227"/>
    </location>
</feature>
<keyword evidence="2 8" id="KW-0645">Protease</keyword>
<dbReference type="GO" id="GO:0006508">
    <property type="term" value="P:proteolysis"/>
    <property type="evidence" value="ECO:0007669"/>
    <property type="project" value="UniProtKB-KW"/>
</dbReference>
<keyword evidence="5" id="KW-0190">Covalent protein-DNA linkage</keyword>
<keyword evidence="4 8" id="KW-0378">Hydrolase</keyword>
<dbReference type="RefSeq" id="WP_255134508.1">
    <property type="nucleotide sequence ID" value="NZ_JANDBC010000001.1"/>
</dbReference>
<dbReference type="GO" id="GO:0003697">
    <property type="term" value="F:single-stranded DNA binding"/>
    <property type="evidence" value="ECO:0007669"/>
    <property type="project" value="InterPro"/>
</dbReference>
<dbReference type="Proteomes" id="UP001139125">
    <property type="component" value="Unassembled WGS sequence"/>
</dbReference>
<organism evidence="10 11">
    <name type="scientific">Gracilimonas sediminicola</name>
    <dbReference type="NCBI Taxonomy" id="2952158"/>
    <lineage>
        <taxon>Bacteria</taxon>
        <taxon>Pseudomonadati</taxon>
        <taxon>Balneolota</taxon>
        <taxon>Balneolia</taxon>
        <taxon>Balneolales</taxon>
        <taxon>Balneolaceae</taxon>
        <taxon>Gracilimonas</taxon>
    </lineage>
</organism>